<accession>A0ABQ6MJM6</accession>
<evidence type="ECO:0000313" key="2">
    <source>
        <dbReference type="Proteomes" id="UP001165060"/>
    </source>
</evidence>
<name>A0ABQ6MJM6_9STRA</name>
<feature type="non-terminal residue" evidence="1">
    <location>
        <position position="84"/>
    </location>
</feature>
<dbReference type="EMBL" id="BRYB01000325">
    <property type="protein sequence ID" value="GMI27736.1"/>
    <property type="molecule type" value="Genomic_DNA"/>
</dbReference>
<keyword evidence="2" id="KW-1185">Reference proteome</keyword>
<sequence>MVSEKVSAVLMYRNLAVKNMVGIAIAVELFEFHLLVSEDVEDPNLITLGTLSDDDAKRLCGDAYSEQVEAQRRKVDAKKPKRAQ</sequence>
<dbReference type="Proteomes" id="UP001165060">
    <property type="component" value="Unassembled WGS sequence"/>
</dbReference>
<reference evidence="1 2" key="1">
    <citation type="journal article" date="2023" name="Commun. Biol.">
        <title>Genome analysis of Parmales, the sister group of diatoms, reveals the evolutionary specialization of diatoms from phago-mixotrophs to photoautotrophs.</title>
        <authorList>
            <person name="Ban H."/>
            <person name="Sato S."/>
            <person name="Yoshikawa S."/>
            <person name="Yamada K."/>
            <person name="Nakamura Y."/>
            <person name="Ichinomiya M."/>
            <person name="Sato N."/>
            <person name="Blanc-Mathieu R."/>
            <person name="Endo H."/>
            <person name="Kuwata A."/>
            <person name="Ogata H."/>
        </authorList>
    </citation>
    <scope>NUCLEOTIDE SEQUENCE [LARGE SCALE GENOMIC DNA]</scope>
</reference>
<comment type="caution">
    <text evidence="1">The sequence shown here is derived from an EMBL/GenBank/DDBJ whole genome shotgun (WGS) entry which is preliminary data.</text>
</comment>
<evidence type="ECO:0000313" key="1">
    <source>
        <dbReference type="EMBL" id="GMI27736.1"/>
    </source>
</evidence>
<organism evidence="1 2">
    <name type="scientific">Tetraparma gracilis</name>
    <dbReference type="NCBI Taxonomy" id="2962635"/>
    <lineage>
        <taxon>Eukaryota</taxon>
        <taxon>Sar</taxon>
        <taxon>Stramenopiles</taxon>
        <taxon>Ochrophyta</taxon>
        <taxon>Bolidophyceae</taxon>
        <taxon>Parmales</taxon>
        <taxon>Triparmaceae</taxon>
        <taxon>Tetraparma</taxon>
    </lineage>
</organism>
<gene>
    <name evidence="1" type="ORF">TeGR_g14840</name>
</gene>
<proteinExistence type="predicted"/>
<protein>
    <submittedName>
        <fullName evidence="1">Uncharacterized protein</fullName>
    </submittedName>
</protein>